<dbReference type="InParanoid" id="A0A0D0AL28"/>
<feature type="non-terminal residue" evidence="1">
    <location>
        <position position="1"/>
    </location>
</feature>
<reference evidence="1 2" key="1">
    <citation type="submission" date="2014-04" db="EMBL/GenBank/DDBJ databases">
        <authorList>
            <consortium name="DOE Joint Genome Institute"/>
            <person name="Kuo A."/>
            <person name="Ruytinx J."/>
            <person name="Rineau F."/>
            <person name="Colpaert J."/>
            <person name="Kohler A."/>
            <person name="Nagy L.G."/>
            <person name="Floudas D."/>
            <person name="Copeland A."/>
            <person name="Barry K.W."/>
            <person name="Cichocki N."/>
            <person name="Veneault-Fourrey C."/>
            <person name="LaButti K."/>
            <person name="Lindquist E.A."/>
            <person name="Lipzen A."/>
            <person name="Lundell T."/>
            <person name="Morin E."/>
            <person name="Murat C."/>
            <person name="Sun H."/>
            <person name="Tunlid A."/>
            <person name="Henrissat B."/>
            <person name="Grigoriev I.V."/>
            <person name="Hibbett D.S."/>
            <person name="Martin F."/>
            <person name="Nordberg H.P."/>
            <person name="Cantor M.N."/>
            <person name="Hua S.X."/>
        </authorList>
    </citation>
    <scope>NUCLEOTIDE SEQUENCE [LARGE SCALE GENOMIC DNA]</scope>
    <source>
        <strain evidence="1 2">UH-Slu-Lm8-n1</strain>
    </source>
</reference>
<evidence type="ECO:0000313" key="1">
    <source>
        <dbReference type="EMBL" id="KIK38849.1"/>
    </source>
</evidence>
<proteinExistence type="predicted"/>
<keyword evidence="2" id="KW-1185">Reference proteome</keyword>
<dbReference type="Proteomes" id="UP000054485">
    <property type="component" value="Unassembled WGS sequence"/>
</dbReference>
<name>A0A0D0AL28_9AGAM</name>
<dbReference type="HOGENOM" id="CLU_3093275_0_0_1"/>
<evidence type="ECO:0000313" key="2">
    <source>
        <dbReference type="Proteomes" id="UP000054485"/>
    </source>
</evidence>
<protein>
    <submittedName>
        <fullName evidence="1">Uncharacterized protein</fullName>
    </submittedName>
</protein>
<reference evidence="2" key="2">
    <citation type="submission" date="2015-01" db="EMBL/GenBank/DDBJ databases">
        <title>Evolutionary Origins and Diversification of the Mycorrhizal Mutualists.</title>
        <authorList>
            <consortium name="DOE Joint Genome Institute"/>
            <consortium name="Mycorrhizal Genomics Consortium"/>
            <person name="Kohler A."/>
            <person name="Kuo A."/>
            <person name="Nagy L.G."/>
            <person name="Floudas D."/>
            <person name="Copeland A."/>
            <person name="Barry K.W."/>
            <person name="Cichocki N."/>
            <person name="Veneault-Fourrey C."/>
            <person name="LaButti K."/>
            <person name="Lindquist E.A."/>
            <person name="Lipzen A."/>
            <person name="Lundell T."/>
            <person name="Morin E."/>
            <person name="Murat C."/>
            <person name="Riley R."/>
            <person name="Ohm R."/>
            <person name="Sun H."/>
            <person name="Tunlid A."/>
            <person name="Henrissat B."/>
            <person name="Grigoriev I.V."/>
            <person name="Hibbett D.S."/>
            <person name="Martin F."/>
        </authorList>
    </citation>
    <scope>NUCLEOTIDE SEQUENCE [LARGE SCALE GENOMIC DNA]</scope>
    <source>
        <strain evidence="2">UH-Slu-Lm8-n1</strain>
    </source>
</reference>
<dbReference type="EMBL" id="KN835371">
    <property type="protein sequence ID" value="KIK38849.1"/>
    <property type="molecule type" value="Genomic_DNA"/>
</dbReference>
<organism evidence="1 2">
    <name type="scientific">Suillus luteus UH-Slu-Lm8-n1</name>
    <dbReference type="NCBI Taxonomy" id="930992"/>
    <lineage>
        <taxon>Eukaryota</taxon>
        <taxon>Fungi</taxon>
        <taxon>Dikarya</taxon>
        <taxon>Basidiomycota</taxon>
        <taxon>Agaricomycotina</taxon>
        <taxon>Agaricomycetes</taxon>
        <taxon>Agaricomycetidae</taxon>
        <taxon>Boletales</taxon>
        <taxon>Suillineae</taxon>
        <taxon>Suillaceae</taxon>
        <taxon>Suillus</taxon>
    </lineage>
</organism>
<dbReference type="OrthoDB" id="2840473at2759"/>
<accession>A0A0D0AL28</accession>
<dbReference type="AlphaFoldDB" id="A0A0D0AL28"/>
<gene>
    <name evidence="1" type="ORF">CY34DRAFT_90284</name>
</gene>
<sequence length="62" mass="6938">RPHTITLINAHLDTNAWMQISFPSSDVVILQTAGKTSNITILNIYNDCNNQDTLATMDNYLT</sequence>